<dbReference type="SUPFAM" id="SSF56349">
    <property type="entry name" value="DNA breaking-rejoining enzymes"/>
    <property type="match status" value="1"/>
</dbReference>
<dbReference type="GO" id="GO:0006310">
    <property type="term" value="P:DNA recombination"/>
    <property type="evidence" value="ECO:0007669"/>
    <property type="project" value="UniProtKB-KW"/>
</dbReference>
<gene>
    <name evidence="2" type="ORF">LshimejAT787_1502360</name>
</gene>
<name>A0A9P3UTC2_LYOSH</name>
<keyword evidence="3" id="KW-1185">Reference proteome</keyword>
<organism evidence="2 3">
    <name type="scientific">Lyophyllum shimeji</name>
    <name type="common">Hon-shimeji</name>
    <name type="synonym">Tricholoma shimeji</name>
    <dbReference type="NCBI Taxonomy" id="47721"/>
    <lineage>
        <taxon>Eukaryota</taxon>
        <taxon>Fungi</taxon>
        <taxon>Dikarya</taxon>
        <taxon>Basidiomycota</taxon>
        <taxon>Agaricomycotina</taxon>
        <taxon>Agaricomycetes</taxon>
        <taxon>Agaricomycetidae</taxon>
        <taxon>Agaricales</taxon>
        <taxon>Tricholomatineae</taxon>
        <taxon>Lyophyllaceae</taxon>
        <taxon>Lyophyllum</taxon>
    </lineage>
</organism>
<dbReference type="Proteomes" id="UP001063166">
    <property type="component" value="Unassembled WGS sequence"/>
</dbReference>
<dbReference type="InterPro" id="IPR013762">
    <property type="entry name" value="Integrase-like_cat_sf"/>
</dbReference>
<dbReference type="PANTHER" id="PTHR34605:SF3">
    <property type="entry name" value="P CELL-TYPE AGGLUTINATION PROTEIN MAP4-LIKE-RELATED"/>
    <property type="match status" value="1"/>
</dbReference>
<proteinExistence type="predicted"/>
<protein>
    <submittedName>
        <fullName evidence="2">Uncharacterized protein</fullName>
    </submittedName>
</protein>
<evidence type="ECO:0000313" key="3">
    <source>
        <dbReference type="Proteomes" id="UP001063166"/>
    </source>
</evidence>
<dbReference type="EMBL" id="BRPK01000015">
    <property type="protein sequence ID" value="GLB44052.1"/>
    <property type="molecule type" value="Genomic_DNA"/>
</dbReference>
<comment type="caution">
    <text evidence="2">The sequence shown here is derived from an EMBL/GenBank/DDBJ whole genome shotgun (WGS) entry which is preliminary data.</text>
</comment>
<dbReference type="GO" id="GO:0015074">
    <property type="term" value="P:DNA integration"/>
    <property type="evidence" value="ECO:0007669"/>
    <property type="project" value="InterPro"/>
</dbReference>
<accession>A0A9P3UTC2</accession>
<sequence length="254" mass="27809">MPRNYNCKASHPCFCGEQDRKPKLPVALNILTIIVSAFDSAATSNKDYLILGAACRATFAGFFCCGEFTVRSQEKFSLALHLTRGSVSFSILADATFCRVELFASKTDLFRKGVSVVLAAGPGVVTCPLVAFKQMFTKQPAPPNAPLFMRRSGKPLTHKFFIEAVCSALLATGFEANKYTGQSFRQGTAASAANASYSEVEIQRLGRWRSDAYKLYIEVFTTRILHISSLLYWVQPSVTIFEPPILQAAAPPLA</sequence>
<dbReference type="Gene3D" id="1.10.443.10">
    <property type="entry name" value="Intergrase catalytic core"/>
    <property type="match status" value="1"/>
</dbReference>
<dbReference type="GO" id="GO:0003677">
    <property type="term" value="F:DNA binding"/>
    <property type="evidence" value="ECO:0007669"/>
    <property type="project" value="InterPro"/>
</dbReference>
<dbReference type="OrthoDB" id="3067625at2759"/>
<dbReference type="AlphaFoldDB" id="A0A9P3UTC2"/>
<keyword evidence="1" id="KW-0233">DNA recombination</keyword>
<evidence type="ECO:0000256" key="1">
    <source>
        <dbReference type="ARBA" id="ARBA00023172"/>
    </source>
</evidence>
<dbReference type="PANTHER" id="PTHR34605">
    <property type="entry name" value="PHAGE_INTEGRASE DOMAIN-CONTAINING PROTEIN"/>
    <property type="match status" value="1"/>
</dbReference>
<evidence type="ECO:0000313" key="2">
    <source>
        <dbReference type="EMBL" id="GLB44052.1"/>
    </source>
</evidence>
<reference evidence="2" key="1">
    <citation type="submission" date="2022-07" db="EMBL/GenBank/DDBJ databases">
        <title>The genome of Lyophyllum shimeji provides insight into the initial evolution of ectomycorrhizal fungal genome.</title>
        <authorList>
            <person name="Kobayashi Y."/>
            <person name="Shibata T."/>
            <person name="Hirakawa H."/>
            <person name="Shigenobu S."/>
            <person name="Nishiyama T."/>
            <person name="Yamada A."/>
            <person name="Hasebe M."/>
            <person name="Kawaguchi M."/>
        </authorList>
    </citation>
    <scope>NUCLEOTIDE SEQUENCE</scope>
    <source>
        <strain evidence="2">AT787</strain>
    </source>
</reference>
<dbReference type="InterPro" id="IPR052925">
    <property type="entry name" value="Phage_Integrase-like_Recomb"/>
</dbReference>
<dbReference type="InterPro" id="IPR011010">
    <property type="entry name" value="DNA_brk_join_enz"/>
</dbReference>